<evidence type="ECO:0000256" key="3">
    <source>
        <dbReference type="SAM" id="MobiDB-lite"/>
    </source>
</evidence>
<dbReference type="Gene3D" id="3.30.40.10">
    <property type="entry name" value="Zinc/RING finger domain, C3HC4 (zinc finger)"/>
    <property type="match status" value="1"/>
</dbReference>
<feature type="compositionally biased region" description="Basic and acidic residues" evidence="3">
    <location>
        <begin position="524"/>
        <end position="533"/>
    </location>
</feature>
<evidence type="ECO:0000259" key="4">
    <source>
        <dbReference type="PROSITE" id="PS50039"/>
    </source>
</evidence>
<evidence type="ECO:0000313" key="5">
    <source>
        <dbReference type="EMBL" id="KAF2209022.1"/>
    </source>
</evidence>
<dbReference type="SUPFAM" id="SSF57903">
    <property type="entry name" value="FYVE/PHD zinc finger"/>
    <property type="match status" value="1"/>
</dbReference>
<dbReference type="InterPro" id="IPR011011">
    <property type="entry name" value="Znf_FYVE_PHD"/>
</dbReference>
<feature type="compositionally biased region" description="Basic and acidic residues" evidence="3">
    <location>
        <begin position="885"/>
        <end position="896"/>
    </location>
</feature>
<feature type="compositionally biased region" description="Low complexity" evidence="3">
    <location>
        <begin position="109"/>
        <end position="121"/>
    </location>
</feature>
<feature type="compositionally biased region" description="Basic and acidic residues" evidence="3">
    <location>
        <begin position="913"/>
        <end position="923"/>
    </location>
</feature>
<dbReference type="PROSITE" id="PS50039">
    <property type="entry name" value="FORK_HEAD_3"/>
    <property type="match status" value="1"/>
</dbReference>
<feature type="region of interest" description="Disordered" evidence="3">
    <location>
        <begin position="1183"/>
        <end position="1273"/>
    </location>
</feature>
<feature type="compositionally biased region" description="Polar residues" evidence="3">
    <location>
        <begin position="574"/>
        <end position="587"/>
    </location>
</feature>
<feature type="region of interest" description="Disordered" evidence="3">
    <location>
        <begin position="1100"/>
        <end position="1155"/>
    </location>
</feature>
<organism evidence="5 6">
    <name type="scientific">Cercospora zeae-maydis SCOH1-5</name>
    <dbReference type="NCBI Taxonomy" id="717836"/>
    <lineage>
        <taxon>Eukaryota</taxon>
        <taxon>Fungi</taxon>
        <taxon>Dikarya</taxon>
        <taxon>Ascomycota</taxon>
        <taxon>Pezizomycotina</taxon>
        <taxon>Dothideomycetes</taxon>
        <taxon>Dothideomycetidae</taxon>
        <taxon>Mycosphaerellales</taxon>
        <taxon>Mycosphaerellaceae</taxon>
        <taxon>Cercospora</taxon>
    </lineage>
</organism>
<feature type="compositionally biased region" description="Basic and acidic residues" evidence="3">
    <location>
        <begin position="1"/>
        <end position="11"/>
    </location>
</feature>
<feature type="compositionally biased region" description="Basic and acidic residues" evidence="3">
    <location>
        <begin position="545"/>
        <end position="571"/>
    </location>
</feature>
<feature type="compositionally biased region" description="Acidic residues" evidence="3">
    <location>
        <begin position="1117"/>
        <end position="1131"/>
    </location>
</feature>
<feature type="compositionally biased region" description="Basic and acidic residues" evidence="3">
    <location>
        <begin position="84"/>
        <end position="103"/>
    </location>
</feature>
<feature type="compositionally biased region" description="Polar residues" evidence="3">
    <location>
        <begin position="146"/>
        <end position="188"/>
    </location>
</feature>
<keyword evidence="1 2" id="KW-0238">DNA-binding</keyword>
<feature type="region of interest" description="Disordered" evidence="3">
    <location>
        <begin position="298"/>
        <end position="325"/>
    </location>
</feature>
<feature type="DNA-binding region" description="Fork-head" evidence="2">
    <location>
        <begin position="1001"/>
        <end position="1056"/>
    </location>
</feature>
<feature type="compositionally biased region" description="Basic and acidic residues" evidence="3">
    <location>
        <begin position="706"/>
        <end position="715"/>
    </location>
</feature>
<feature type="domain" description="Fork-head" evidence="4">
    <location>
        <begin position="1001"/>
        <end position="1056"/>
    </location>
</feature>
<feature type="region of interest" description="Disordered" evidence="3">
    <location>
        <begin position="376"/>
        <end position="401"/>
    </location>
</feature>
<feature type="region of interest" description="Disordered" evidence="3">
    <location>
        <begin position="505"/>
        <end position="622"/>
    </location>
</feature>
<feature type="compositionally biased region" description="Polar residues" evidence="3">
    <location>
        <begin position="717"/>
        <end position="728"/>
    </location>
</feature>
<dbReference type="GO" id="GO:0043565">
    <property type="term" value="F:sequence-specific DNA binding"/>
    <property type="evidence" value="ECO:0007669"/>
    <property type="project" value="InterPro"/>
</dbReference>
<accession>A0A6A6F5D0</accession>
<dbReference type="Gene3D" id="1.10.10.10">
    <property type="entry name" value="Winged helix-like DNA-binding domain superfamily/Winged helix DNA-binding domain"/>
    <property type="match status" value="1"/>
</dbReference>
<dbReference type="Proteomes" id="UP000799539">
    <property type="component" value="Unassembled WGS sequence"/>
</dbReference>
<feature type="compositionally biased region" description="Basic and acidic residues" evidence="3">
    <location>
        <begin position="34"/>
        <end position="62"/>
    </location>
</feature>
<evidence type="ECO:0000256" key="2">
    <source>
        <dbReference type="PROSITE-ProRule" id="PRU00089"/>
    </source>
</evidence>
<evidence type="ECO:0000313" key="6">
    <source>
        <dbReference type="Proteomes" id="UP000799539"/>
    </source>
</evidence>
<protein>
    <recommendedName>
        <fullName evidence="4">Fork-head domain-containing protein</fullName>
    </recommendedName>
</protein>
<feature type="region of interest" description="Disordered" evidence="3">
    <location>
        <begin position="871"/>
        <end position="1000"/>
    </location>
</feature>
<feature type="region of interest" description="Disordered" evidence="3">
    <location>
        <begin position="706"/>
        <end position="735"/>
    </location>
</feature>
<dbReference type="GO" id="GO:0005634">
    <property type="term" value="C:nucleus"/>
    <property type="evidence" value="ECO:0007669"/>
    <property type="project" value="UniProtKB-SubCell"/>
</dbReference>
<dbReference type="Pfam" id="PF11767">
    <property type="entry name" value="SET_assoc"/>
    <property type="match status" value="1"/>
</dbReference>
<dbReference type="InterPro" id="IPR036388">
    <property type="entry name" value="WH-like_DNA-bd_sf"/>
</dbReference>
<sequence length="1435" mass="156317">MWDMHNNERTRMAGSGAQPSEGMNRCAEPTGPRAGEDRDELFFGRKVRYPEARPPTHNDRRAYPASRGYDSYQPPANVRHSFRREHNDSSADYRRGRQDDRRNIYRGQASSPYSARRASPPLCSDPSGYTHAPRRVSPVKERLPSKDSTQPLLHQNPSWKKQDQTQFLASATTSSPMGSENPKHQSAATVDDAELHSHRPEPHIFISAADLPANTSTSRHLSAFLRGFRFELVFWDPKGHYITFSDTSAGREELVRCAEYTTHAVMFRQFHLRSTAYYNCQRVKDLRQLCAASSAAARSRPSSPGISILDRAAKQPSSPVQNAEHAISDHVVTSVILRPLSATPDIQPGLSSTDQGEVSHGSKSAFVEVGSNAMPTPSLALPSHAGHPRSDDDVSTISGTTSSSRSKIAKCHVCSGLGGSISRCKTCSAHYHKHCRPNGSRPQTEQLYWQCDTCVRKGKVPVAKVVNIEASTMNGVDGTIPDTQPAEPHVAEKMVDLSTYVMGDAFAGPSDQTEQARAPVAAEQSHETDEQNKGKFKRNAASMMVDHDSDEHVPKKRARMEMPVETPKDPIVESQASSNLAESQSALAASHAGSEADAVTTTPREPQSVPATKRSTRQPGHEANDGLALELLPEAQLLVERSFAAAPACPNDAVKTKKLKFKRVKLSAASQKTFDNLDGNAPSGLAQADQQDQIFADQDIDRAVDTHPRETEAETSRPGNNDRATTGDTEPTEPAPETLLLLACRDAVRSMDPLADGVIQPTTVKSSAPAKARRSKITRTKCNSCGKNNVPFNPTVKAVCFLCRNKTADKVIQSAAIPAREQNEQHQQPIRNNNTADKFARLEGVATSGMPTAQDRNDQAMSQGAIADQVTRSSALPASGVSASEPHERGASREKTPSAQIASPPAVASPECNQEHVIQHDPEPNGGLKPGDIGHPDGSSQFKAQVDSPLAEAQPVGSLREDDNGAADGDVVDSSKPNMQHRKSQRANATDHHDLGNSLRRPKNTYMRLIGMALCAAEEHTATPRWVTRWVADNIPGYRLDQGSWVSNLEASMCLNASGRNGKIILTSTETRLSEPGQTRPRKMYGLLPGLEDQLEQWDEALQQPRSPTSTRTRDFADDDATAPEDVDPEADATNSQSNRTREASTPDADMDLSDVEIDNAQPRRAKSATIMAAVTADQELIDDFPEDDGPLSRQNRHIPGATMPSASRSPAKHAISPVRPPVPGALQQHEFVPPVSDRQPSASRSPAKRVTRPNPASASAASGDGQKPEPPFLDEAEEQALLQMLDEDIKTRKHTSLSLFAYRPQHDPKTEIAQRDKIAEIARRPRRKEIFGKPPGHSVLGFTPIFPPQWSCPASATGSSEASSVLGNKRNLAISEKPRSRLLDLRPDGTQIELFDTLEDFLNVPDGLVPAIMDRQLVYRHGAGMSRTVYRTGI</sequence>
<dbReference type="OrthoDB" id="5431456at2759"/>
<comment type="subcellular location">
    <subcellularLocation>
        <location evidence="2">Nucleus</location>
    </subcellularLocation>
</comment>
<dbReference type="EMBL" id="ML992689">
    <property type="protein sequence ID" value="KAF2209022.1"/>
    <property type="molecule type" value="Genomic_DNA"/>
</dbReference>
<gene>
    <name evidence="5" type="ORF">CERZMDRAFT_87221</name>
</gene>
<dbReference type="InterPro" id="IPR013083">
    <property type="entry name" value="Znf_RING/FYVE/PHD"/>
</dbReference>
<name>A0A6A6F5D0_9PEZI</name>
<proteinExistence type="predicted"/>
<dbReference type="CDD" id="cd00029">
    <property type="entry name" value="C1"/>
    <property type="match status" value="1"/>
</dbReference>
<keyword evidence="2" id="KW-0539">Nucleus</keyword>
<keyword evidence="6" id="KW-1185">Reference proteome</keyword>
<reference evidence="5" key="1">
    <citation type="journal article" date="2020" name="Stud. Mycol.">
        <title>101 Dothideomycetes genomes: a test case for predicting lifestyles and emergence of pathogens.</title>
        <authorList>
            <person name="Haridas S."/>
            <person name="Albert R."/>
            <person name="Binder M."/>
            <person name="Bloem J."/>
            <person name="Labutti K."/>
            <person name="Salamov A."/>
            <person name="Andreopoulos B."/>
            <person name="Baker S."/>
            <person name="Barry K."/>
            <person name="Bills G."/>
            <person name="Bluhm B."/>
            <person name="Cannon C."/>
            <person name="Castanera R."/>
            <person name="Culley D."/>
            <person name="Daum C."/>
            <person name="Ezra D."/>
            <person name="Gonzalez J."/>
            <person name="Henrissat B."/>
            <person name="Kuo A."/>
            <person name="Liang C."/>
            <person name="Lipzen A."/>
            <person name="Lutzoni F."/>
            <person name="Magnuson J."/>
            <person name="Mondo S."/>
            <person name="Nolan M."/>
            <person name="Ohm R."/>
            <person name="Pangilinan J."/>
            <person name="Park H.-J."/>
            <person name="Ramirez L."/>
            <person name="Alfaro M."/>
            <person name="Sun H."/>
            <person name="Tritt A."/>
            <person name="Yoshinaga Y."/>
            <person name="Zwiers L.-H."/>
            <person name="Turgeon B."/>
            <person name="Goodwin S."/>
            <person name="Spatafora J."/>
            <person name="Crous P."/>
            <person name="Grigoriev I."/>
        </authorList>
    </citation>
    <scope>NUCLEOTIDE SEQUENCE</scope>
    <source>
        <strain evidence="5">SCOH1-5</strain>
    </source>
</reference>
<dbReference type="InterPro" id="IPR001766">
    <property type="entry name" value="Fork_head_dom"/>
</dbReference>
<dbReference type="InterPro" id="IPR024636">
    <property type="entry name" value="SET_assoc"/>
</dbReference>
<feature type="region of interest" description="Disordered" evidence="3">
    <location>
        <begin position="1"/>
        <end position="192"/>
    </location>
</feature>
<evidence type="ECO:0000256" key="1">
    <source>
        <dbReference type="ARBA" id="ARBA00023125"/>
    </source>
</evidence>
<dbReference type="GO" id="GO:0003700">
    <property type="term" value="F:DNA-binding transcription factor activity"/>
    <property type="evidence" value="ECO:0007669"/>
    <property type="project" value="InterPro"/>
</dbReference>